<reference evidence="2 3" key="1">
    <citation type="submission" date="2020-08" db="EMBL/GenBank/DDBJ databases">
        <title>Novel species isolated from subtropical streams in China.</title>
        <authorList>
            <person name="Lu H."/>
        </authorList>
    </citation>
    <scope>NUCLEOTIDE SEQUENCE [LARGE SCALE GENOMIC DNA]</scope>
    <source>
        <strain evidence="2 3">CY18W</strain>
    </source>
</reference>
<feature type="chain" id="PRO_5046227200" description="Lipoprotein with Yx(FWY)xxD motif" evidence="1">
    <location>
        <begin position="26"/>
        <end position="126"/>
    </location>
</feature>
<dbReference type="InterPro" id="IPR005297">
    <property type="entry name" value="Lipoprotein_repeat"/>
</dbReference>
<evidence type="ECO:0008006" key="4">
    <source>
        <dbReference type="Google" id="ProtNLM"/>
    </source>
</evidence>
<dbReference type="InterPro" id="IPR014558">
    <property type="entry name" value="UCP029720"/>
</dbReference>
<dbReference type="PANTHER" id="PTHR39335:SF1">
    <property type="entry name" value="BLL4220 PROTEIN"/>
    <property type="match status" value="1"/>
</dbReference>
<dbReference type="Pfam" id="PF03640">
    <property type="entry name" value="Lipoprotein_15"/>
    <property type="match status" value="2"/>
</dbReference>
<proteinExistence type="predicted"/>
<accession>A0ABR6ZWX5</accession>
<name>A0ABR6ZWX5_9BURK</name>
<evidence type="ECO:0000256" key="1">
    <source>
        <dbReference type="SAM" id="SignalP"/>
    </source>
</evidence>
<gene>
    <name evidence="2" type="ORF">H8L32_22035</name>
</gene>
<protein>
    <recommendedName>
        <fullName evidence="4">Lipoprotein with Yx(FWY)xxD motif</fullName>
    </recommendedName>
</protein>
<feature type="signal peptide" evidence="1">
    <location>
        <begin position="1"/>
        <end position="25"/>
    </location>
</feature>
<dbReference type="RefSeq" id="WP_186949445.1">
    <property type="nucleotide sequence ID" value="NZ_JACOGF010000014.1"/>
</dbReference>
<evidence type="ECO:0000313" key="3">
    <source>
        <dbReference type="Proteomes" id="UP000650424"/>
    </source>
</evidence>
<organism evidence="2 3">
    <name type="scientific">Undibacterium hunanense</name>
    <dbReference type="NCBI Taxonomy" id="2762292"/>
    <lineage>
        <taxon>Bacteria</taxon>
        <taxon>Pseudomonadati</taxon>
        <taxon>Pseudomonadota</taxon>
        <taxon>Betaproteobacteria</taxon>
        <taxon>Burkholderiales</taxon>
        <taxon>Oxalobacteraceae</taxon>
        <taxon>Undibacterium</taxon>
    </lineage>
</organism>
<sequence length="126" mass="13228">MKIRQICLSLSCAAMLLGGYSVAQAQSMPKAADGVLVSASGMTLYSFDKDVAGSGKSACNGPCATNWPPVPAPAQLPAGKYSVVTRDDGSSQLAYDGKPLYLYAADKQAGERNGDNFKNVWHIVKP</sequence>
<evidence type="ECO:0000313" key="2">
    <source>
        <dbReference type="EMBL" id="MBC3920159.1"/>
    </source>
</evidence>
<comment type="caution">
    <text evidence="2">The sequence shown here is derived from an EMBL/GenBank/DDBJ whole genome shotgun (WGS) entry which is preliminary data.</text>
</comment>
<dbReference type="PANTHER" id="PTHR39335">
    <property type="entry name" value="BLL4220 PROTEIN"/>
    <property type="match status" value="1"/>
</dbReference>
<dbReference type="PIRSF" id="PIRSF029720">
    <property type="entry name" value="UCP029720"/>
    <property type="match status" value="1"/>
</dbReference>
<keyword evidence="1" id="KW-0732">Signal</keyword>
<keyword evidence="3" id="KW-1185">Reference proteome</keyword>
<dbReference type="Proteomes" id="UP000650424">
    <property type="component" value="Unassembled WGS sequence"/>
</dbReference>
<dbReference type="EMBL" id="JACOGF010000014">
    <property type="protein sequence ID" value="MBC3920159.1"/>
    <property type="molecule type" value="Genomic_DNA"/>
</dbReference>